<dbReference type="InterPro" id="IPR022496">
    <property type="entry name" value="T6A_TsaB"/>
</dbReference>
<organism evidence="2 3">
    <name type="scientific">Brevibacterium luteolum</name>
    <dbReference type="NCBI Taxonomy" id="199591"/>
    <lineage>
        <taxon>Bacteria</taxon>
        <taxon>Bacillati</taxon>
        <taxon>Actinomycetota</taxon>
        <taxon>Actinomycetes</taxon>
        <taxon>Micrococcales</taxon>
        <taxon>Brevibacteriaceae</taxon>
        <taxon>Brevibacterium</taxon>
    </lineage>
</organism>
<dbReference type="RefSeq" id="WP_102163012.1">
    <property type="nucleotide sequence ID" value="NZ_PNFZ01000009.1"/>
</dbReference>
<accession>A0A2N6PEV4</accession>
<proteinExistence type="predicted"/>
<dbReference type="InterPro" id="IPR043129">
    <property type="entry name" value="ATPase_NBD"/>
</dbReference>
<evidence type="ECO:0000313" key="2">
    <source>
        <dbReference type="EMBL" id="PMB97198.1"/>
    </source>
</evidence>
<reference evidence="2 3" key="1">
    <citation type="submission" date="2017-09" db="EMBL/GenBank/DDBJ databases">
        <title>Bacterial strain isolated from the female urinary microbiota.</title>
        <authorList>
            <person name="Thomas-White K."/>
            <person name="Kumar N."/>
            <person name="Forster S."/>
            <person name="Putonti C."/>
            <person name="Lawley T."/>
            <person name="Wolfe A.J."/>
        </authorList>
    </citation>
    <scope>NUCLEOTIDE SEQUENCE [LARGE SCALE GENOMIC DNA]</scope>
    <source>
        <strain evidence="2 3">UMB0680</strain>
    </source>
</reference>
<gene>
    <name evidence="2" type="primary">tsaB</name>
    <name evidence="2" type="ORF">CJ198_12900</name>
</gene>
<dbReference type="EMBL" id="PNFZ01000009">
    <property type="protein sequence ID" value="PMB97198.1"/>
    <property type="molecule type" value="Genomic_DNA"/>
</dbReference>
<comment type="caution">
    <text evidence="2">The sequence shown here is derived from an EMBL/GenBank/DDBJ whole genome shotgun (WGS) entry which is preliminary data.</text>
</comment>
<dbReference type="Gene3D" id="3.30.420.40">
    <property type="match status" value="2"/>
</dbReference>
<evidence type="ECO:0000313" key="3">
    <source>
        <dbReference type="Proteomes" id="UP000235703"/>
    </source>
</evidence>
<dbReference type="SUPFAM" id="SSF53067">
    <property type="entry name" value="Actin-like ATPase domain"/>
    <property type="match status" value="2"/>
</dbReference>
<dbReference type="Pfam" id="PF00814">
    <property type="entry name" value="TsaD"/>
    <property type="match status" value="1"/>
</dbReference>
<feature type="domain" description="Gcp-like" evidence="1">
    <location>
        <begin position="52"/>
        <end position="148"/>
    </location>
</feature>
<keyword evidence="2" id="KW-0808">Transferase</keyword>
<evidence type="ECO:0000259" key="1">
    <source>
        <dbReference type="Pfam" id="PF00814"/>
    </source>
</evidence>
<name>A0A2N6PEV4_9MICO</name>
<sequence>MIILAIDTSATATAALTDGETVLAEWSAAAGGKHAELTGPAIRSLTAGQPAPELVVTGVGPGPFTGLRAGIATAIGYSLGAAIPAAGVPSHLALAVRAYRSLDQSAPLLAATDARRKEVYWTRFSGLDEHGVPVAAAGPEVSAPSDLAAHLTELAGQQAPAGIGGGFELYPELLAVPEVADPILDTAPPAAAGLAIAAHRILASGSELWPTTPLYLRAPDAAAAVRRETSLR</sequence>
<keyword evidence="3" id="KW-1185">Reference proteome</keyword>
<dbReference type="OrthoDB" id="9809995at2"/>
<dbReference type="NCBIfam" id="TIGR03725">
    <property type="entry name" value="T6A_YeaZ"/>
    <property type="match status" value="1"/>
</dbReference>
<dbReference type="GO" id="GO:0016740">
    <property type="term" value="F:transferase activity"/>
    <property type="evidence" value="ECO:0007669"/>
    <property type="project" value="UniProtKB-KW"/>
</dbReference>
<dbReference type="AlphaFoldDB" id="A0A2N6PEV4"/>
<dbReference type="Proteomes" id="UP000235703">
    <property type="component" value="Unassembled WGS sequence"/>
</dbReference>
<dbReference type="GO" id="GO:0002949">
    <property type="term" value="P:tRNA threonylcarbamoyladenosine modification"/>
    <property type="evidence" value="ECO:0007669"/>
    <property type="project" value="InterPro"/>
</dbReference>
<dbReference type="InterPro" id="IPR000905">
    <property type="entry name" value="Gcp-like_dom"/>
</dbReference>
<protein>
    <submittedName>
        <fullName evidence="2">tRNA (Adenosine(37)-N6)-threonylcarbamoyltransferase complex dimerization subunit type 1 TsaB</fullName>
    </submittedName>
</protein>